<dbReference type="InterPro" id="IPR015943">
    <property type="entry name" value="WD40/YVTN_repeat-like_dom_sf"/>
</dbReference>
<proteinExistence type="predicted"/>
<dbReference type="Ensembl" id="ENSLLET00000047445.1">
    <property type="protein sequence ID" value="ENSLLEP00000045618.1"/>
    <property type="gene ID" value="ENSLLEG00000028965.1"/>
</dbReference>
<dbReference type="Proteomes" id="UP000694569">
    <property type="component" value="Unplaced"/>
</dbReference>
<organism evidence="1 2">
    <name type="scientific">Leptobrachium leishanense</name>
    <name type="common">Leishan spiny toad</name>
    <dbReference type="NCBI Taxonomy" id="445787"/>
    <lineage>
        <taxon>Eukaryota</taxon>
        <taxon>Metazoa</taxon>
        <taxon>Chordata</taxon>
        <taxon>Craniata</taxon>
        <taxon>Vertebrata</taxon>
        <taxon>Euteleostomi</taxon>
        <taxon>Amphibia</taxon>
        <taxon>Batrachia</taxon>
        <taxon>Anura</taxon>
        <taxon>Pelobatoidea</taxon>
        <taxon>Megophryidae</taxon>
        <taxon>Leptobrachium</taxon>
    </lineage>
</organism>
<name>A0A8C5R1C9_9ANUR</name>
<protein>
    <submittedName>
        <fullName evidence="1">Uncharacterized protein</fullName>
    </submittedName>
</protein>
<evidence type="ECO:0000313" key="1">
    <source>
        <dbReference type="Ensembl" id="ENSLLEP00000045618.1"/>
    </source>
</evidence>
<dbReference type="GeneTree" id="ENSGT00940000167420"/>
<sequence length="73" mass="8496">MDVTTTSTRITKFEARFFHVAVEEEFGRAKRHFSPIKSLAFHRMVKAAAAEERTDMSEYIIWTSSISTFEFES</sequence>
<dbReference type="Gene3D" id="2.130.10.10">
    <property type="entry name" value="YVTN repeat-like/Quinoprotein amine dehydrogenase"/>
    <property type="match status" value="1"/>
</dbReference>
<dbReference type="AlphaFoldDB" id="A0A8C5R1C9"/>
<evidence type="ECO:0000313" key="2">
    <source>
        <dbReference type="Proteomes" id="UP000694569"/>
    </source>
</evidence>
<accession>A0A8C5R1C9</accession>
<reference evidence="1" key="2">
    <citation type="submission" date="2025-09" db="UniProtKB">
        <authorList>
            <consortium name="Ensembl"/>
        </authorList>
    </citation>
    <scope>IDENTIFICATION</scope>
</reference>
<keyword evidence="2" id="KW-1185">Reference proteome</keyword>
<reference evidence="1" key="1">
    <citation type="submission" date="2025-08" db="UniProtKB">
        <authorList>
            <consortium name="Ensembl"/>
        </authorList>
    </citation>
    <scope>IDENTIFICATION</scope>
</reference>
<dbReference type="OrthoDB" id="9612723at2759"/>